<feature type="domain" description="GtrA/DPMS transmembrane" evidence="6">
    <location>
        <begin position="2"/>
        <end position="104"/>
    </location>
</feature>
<reference evidence="7 8" key="1">
    <citation type="submission" date="2020-04" db="EMBL/GenBank/DDBJ databases">
        <title>Molecular characterization of pseudomonads from Agaricus bisporus reveal novel blotch 2 pathogens in Western Europe.</title>
        <authorList>
            <person name="Taparia T."/>
            <person name="Krijger M."/>
            <person name="Haynes E."/>
            <person name="Elpinstone J.G."/>
            <person name="Noble R."/>
            <person name="Van Der Wolf J."/>
        </authorList>
    </citation>
    <scope>NUCLEOTIDE SEQUENCE [LARGE SCALE GENOMIC DNA]</scope>
    <source>
        <strain evidence="7 8">P7774</strain>
    </source>
</reference>
<evidence type="ECO:0000313" key="8">
    <source>
        <dbReference type="Proteomes" id="UP000572863"/>
    </source>
</evidence>
<sequence length="107" mass="11540">MNAAFGYGCFAVFTYLGLHYSAALLLATVLGVIFNFKSTGALVFNSNNNGLIFRFVIGYVVVYGVNLSGIALFSLFGVTPYVSGLILVPPMAVLSFLINNRFVFNHA</sequence>
<evidence type="ECO:0000259" key="6">
    <source>
        <dbReference type="Pfam" id="PF04138"/>
    </source>
</evidence>
<evidence type="ECO:0000256" key="5">
    <source>
        <dbReference type="SAM" id="Phobius"/>
    </source>
</evidence>
<protein>
    <submittedName>
        <fullName evidence="7">GtrA family protein</fullName>
    </submittedName>
</protein>
<evidence type="ECO:0000256" key="3">
    <source>
        <dbReference type="ARBA" id="ARBA00022989"/>
    </source>
</evidence>
<evidence type="ECO:0000256" key="2">
    <source>
        <dbReference type="ARBA" id="ARBA00022692"/>
    </source>
</evidence>
<keyword evidence="8" id="KW-1185">Reference proteome</keyword>
<dbReference type="InterPro" id="IPR007267">
    <property type="entry name" value="GtrA_DPMS_TM"/>
</dbReference>
<comment type="caution">
    <text evidence="7">The sequence shown here is derived from an EMBL/GenBank/DDBJ whole genome shotgun (WGS) entry which is preliminary data.</text>
</comment>
<dbReference type="Pfam" id="PF04138">
    <property type="entry name" value="GtrA_DPMS_TM"/>
    <property type="match status" value="1"/>
</dbReference>
<keyword evidence="4 5" id="KW-0472">Membrane</keyword>
<dbReference type="EMBL" id="JACARY010000078">
    <property type="protein sequence ID" value="NWD98483.1"/>
    <property type="molecule type" value="Genomic_DNA"/>
</dbReference>
<keyword evidence="2 5" id="KW-0812">Transmembrane</keyword>
<gene>
    <name evidence="7" type="ORF">HX871_29100</name>
</gene>
<comment type="subcellular location">
    <subcellularLocation>
        <location evidence="1">Membrane</location>
        <topology evidence="1">Multi-pass membrane protein</topology>
    </subcellularLocation>
</comment>
<evidence type="ECO:0000256" key="4">
    <source>
        <dbReference type="ARBA" id="ARBA00023136"/>
    </source>
</evidence>
<dbReference type="Proteomes" id="UP000572863">
    <property type="component" value="Unassembled WGS sequence"/>
</dbReference>
<proteinExistence type="predicted"/>
<organism evidence="7 8">
    <name type="scientific">Pseudomonas reactans</name>
    <dbReference type="NCBI Taxonomy" id="117680"/>
    <lineage>
        <taxon>Bacteria</taxon>
        <taxon>Pseudomonadati</taxon>
        <taxon>Pseudomonadota</taxon>
        <taxon>Gammaproteobacteria</taxon>
        <taxon>Pseudomonadales</taxon>
        <taxon>Pseudomonadaceae</taxon>
        <taxon>Pseudomonas</taxon>
    </lineage>
</organism>
<feature type="transmembrane region" description="Helical" evidence="5">
    <location>
        <begin position="12"/>
        <end position="34"/>
    </location>
</feature>
<name>A0ABX2R3D7_9PSED</name>
<keyword evidence="3 5" id="KW-1133">Transmembrane helix</keyword>
<feature type="transmembrane region" description="Helical" evidence="5">
    <location>
        <begin position="55"/>
        <end position="75"/>
    </location>
</feature>
<accession>A0ABX2R3D7</accession>
<evidence type="ECO:0000256" key="1">
    <source>
        <dbReference type="ARBA" id="ARBA00004141"/>
    </source>
</evidence>
<evidence type="ECO:0000313" key="7">
    <source>
        <dbReference type="EMBL" id="NWD98483.1"/>
    </source>
</evidence>
<feature type="transmembrane region" description="Helical" evidence="5">
    <location>
        <begin position="81"/>
        <end position="98"/>
    </location>
</feature>